<reference evidence="2 3" key="1">
    <citation type="submission" date="2008-01" db="EMBL/GenBank/DDBJ databases">
        <title>Complete sequence of Pseudomonas putida GB-1.</title>
        <authorList>
            <consortium name="US DOE Joint Genome Institute"/>
            <person name="Copeland A."/>
            <person name="Lucas S."/>
            <person name="Lapidus A."/>
            <person name="Barry K."/>
            <person name="Glavina del Rio T."/>
            <person name="Dalin E."/>
            <person name="Tice H."/>
            <person name="Pitluck S."/>
            <person name="Bruce D."/>
            <person name="Goodwin L."/>
            <person name="Chertkov O."/>
            <person name="Brettin T."/>
            <person name="Detter J.C."/>
            <person name="Han C."/>
            <person name="Kuske C.R."/>
            <person name="Schmutz J."/>
            <person name="Larimer F."/>
            <person name="Land M."/>
            <person name="Hauser L."/>
            <person name="Kyrpides N."/>
            <person name="Kim E."/>
            <person name="McCarthy J.K."/>
            <person name="Richardson P."/>
        </authorList>
    </citation>
    <scope>NUCLEOTIDE SEQUENCE [LARGE SCALE GENOMIC DNA]</scope>
    <source>
        <strain evidence="2 3">GB-1</strain>
    </source>
</reference>
<dbReference type="Pfam" id="PF12705">
    <property type="entry name" value="PDDEXK_1"/>
    <property type="match status" value="1"/>
</dbReference>
<proteinExistence type="predicted"/>
<accession>B0KGK8</accession>
<dbReference type="eggNOG" id="COG2887">
    <property type="taxonomic scope" value="Bacteria"/>
</dbReference>
<dbReference type="InterPro" id="IPR038726">
    <property type="entry name" value="PDDEXK_AddAB-type"/>
</dbReference>
<evidence type="ECO:0000313" key="3">
    <source>
        <dbReference type="Proteomes" id="UP000002157"/>
    </source>
</evidence>
<evidence type="ECO:0000259" key="1">
    <source>
        <dbReference type="Pfam" id="PF12705"/>
    </source>
</evidence>
<feature type="domain" description="PD-(D/E)XK endonuclease-like" evidence="1">
    <location>
        <begin position="590"/>
        <end position="800"/>
    </location>
</feature>
<evidence type="ECO:0000313" key="2">
    <source>
        <dbReference type="EMBL" id="ABY99009.1"/>
    </source>
</evidence>
<organism evidence="2 3">
    <name type="scientific">Pseudomonas putida (strain GB-1)</name>
    <dbReference type="NCBI Taxonomy" id="76869"/>
    <lineage>
        <taxon>Bacteria</taxon>
        <taxon>Pseudomonadati</taxon>
        <taxon>Pseudomonadota</taxon>
        <taxon>Gammaproteobacteria</taxon>
        <taxon>Pseudomonadales</taxon>
        <taxon>Pseudomonadaceae</taxon>
        <taxon>Pseudomonas</taxon>
    </lineage>
</organism>
<gene>
    <name evidence="2" type="ordered locus">PputGB1_3117</name>
</gene>
<name>B0KGK8_PSEPG</name>
<dbReference type="HOGENOM" id="CLU_015152_0_0_6"/>
<dbReference type="KEGG" id="ppg:PputGB1_3117"/>
<dbReference type="AlphaFoldDB" id="B0KGK8"/>
<sequence>MPEMLITFGMQLDGQRATQPGNRLGALTVGPQGLLDILEGQLGLLAVRPCAAQRAAAYRACLAQCDNGQRFYHASFSADELGVAATLLAWRDDLYLHGWDGRAKAVASQRINDLAEVEADACEVVPPSIGQRLQQVAEALAVRRACITNVYLSDAWEVYPLAWQRVLQRLPHAQLPNPSGAAPGFLGQLQAVLRDSVAGAPVSPVPWQDDGSVRVVQAQTRTLAATWLSRTLPQGRQTLLVATADGACLDSHLAGANQARHGLSGSSILRPALQVLPLTMELLWAPLNYPVLLQFLTHPINPVRLFARRQLAAKISSMPGIVGAEWDRLLERISAYYGPDAPSVRTSIEHWLEAPTFSPDTGAPLNEVQVRVQRLQAFFQLRLGHQDPAQRQAAQAGHGQCQAALQALAALEQQGVEFLRPRQLQQVIEQATANGSDNPLLAAQAGAYLTVTRPGAAIEPVDTVTWWNLAMPALPARSPWSRAESRQWADLGVALPDSTAQLAQAAQDWLRPVLAARQQLTLVLAPPQEEPHPLWQLIETVVSQPHVHALEDLMLAPGPLCQAQTLHALPLRKRWWKLPAGTPLAAPEKASYTSLNLLLFNPYHWLLQYGARIQASNSPSLSDSYRLNGALAHRLAERFFNVPDALTMSTDAFDTWFATHFEQVVLEEGAVLLMRGRGADLATLRHRVRRAMIQLRSHFARANVVAVTTEQPLAGTFVGGALAGSADLVVTTANELRAVVDMKWAGGKKYPDQLQANRHLQLAIYAELLQQQTGSVPSVAYFILEPARLLTPDDRVFADAQQVPANPPGNTRELWQAFIKAWKWRQGQLADGHFELALVGIEEDEASQPPAHALAMEYLKEAYNDYLSLAGWEQ</sequence>
<dbReference type="Proteomes" id="UP000002157">
    <property type="component" value="Chromosome"/>
</dbReference>
<dbReference type="EMBL" id="CP000926">
    <property type="protein sequence ID" value="ABY99009.1"/>
    <property type="molecule type" value="Genomic_DNA"/>
</dbReference>
<protein>
    <recommendedName>
        <fullName evidence="1">PD-(D/E)XK endonuclease-like domain-containing protein</fullName>
    </recommendedName>
</protein>